<dbReference type="GO" id="GO:0006302">
    <property type="term" value="P:double-strand break repair"/>
    <property type="evidence" value="ECO:0007669"/>
    <property type="project" value="TreeGrafter"/>
</dbReference>
<dbReference type="Gene3D" id="1.20.1440.120">
    <property type="entry name" value="Recombination protein O, C-terminal domain"/>
    <property type="match status" value="1"/>
</dbReference>
<dbReference type="SUPFAM" id="SSF57863">
    <property type="entry name" value="ArfGap/RecO-like zinc finger"/>
    <property type="match status" value="1"/>
</dbReference>
<dbReference type="HAMAP" id="MF_00201">
    <property type="entry name" value="RecO"/>
    <property type="match status" value="1"/>
</dbReference>
<dbReference type="InterPro" id="IPR003717">
    <property type="entry name" value="RecO"/>
</dbReference>
<dbReference type="RefSeq" id="YP_009504519.1">
    <property type="nucleotide sequence ID" value="NC_038215.1"/>
</dbReference>
<gene>
    <name evidence="1" type="primary">recO</name>
</gene>
<dbReference type="PANTHER" id="PTHR33991:SF1">
    <property type="entry name" value="DNA REPAIR PROTEIN RECO"/>
    <property type="match status" value="1"/>
</dbReference>
<dbReference type="Pfam" id="PF02565">
    <property type="entry name" value="RecO_C"/>
    <property type="match status" value="1"/>
</dbReference>
<accession>A0A2Z4HFU5</accession>
<proteinExistence type="inferred from homology"/>
<keyword evidence="1" id="KW-0934">Plastid</keyword>
<organism evidence="1">
    <name type="scientific">Cyanophora sudae</name>
    <dbReference type="NCBI Taxonomy" id="1522369"/>
    <lineage>
        <taxon>Eukaryota</taxon>
        <taxon>Glaucocystophyceae</taxon>
        <taxon>Cyanophorales</taxon>
        <taxon>Cyanophoraceae</taxon>
        <taxon>Cyanophora</taxon>
    </lineage>
</organism>
<dbReference type="InterPro" id="IPR037278">
    <property type="entry name" value="ARFGAP/RecO"/>
</dbReference>
<protein>
    <submittedName>
        <fullName evidence="1">DNA repair protein RecO-like protein</fullName>
    </submittedName>
</protein>
<dbReference type="GeneID" id="37543622"/>
<sequence length="272" mass="32641">MSLYNYAIILKIKHRDQISSIYTLYTYTEGLKDVIIFRNQKFLFTNFKLYNVYFCIFKKGDPLDQIKYILPLYHYFAIEQHPLKTIVWEYLSEFIIYQLYSQENSELIYNLLGSTLSQLNNCTEKAILPILLRSLYFLLKYFGWQPQLYTCVKTGESLEVTKTFRYSNIGFSASYGGLVKLGKIPRHEYIGILTKEEVDIFQKIIRLRSNTYNFRVPLKKFNKILIHLEYLLCKYIEYHIGRRMLGSIKFGKVFVERTQYFDRLNMEQDQFE</sequence>
<dbReference type="PANTHER" id="PTHR33991">
    <property type="entry name" value="DNA REPAIR PROTEIN RECO"/>
    <property type="match status" value="1"/>
</dbReference>
<geneLocation type="plastid" evidence="1"/>
<dbReference type="EMBL" id="MG601102">
    <property type="protein sequence ID" value="AWW13636.1"/>
    <property type="molecule type" value="Genomic_DNA"/>
</dbReference>
<dbReference type="GO" id="GO:0006310">
    <property type="term" value="P:DNA recombination"/>
    <property type="evidence" value="ECO:0007669"/>
    <property type="project" value="InterPro"/>
</dbReference>
<name>A0A2Z4HFU5_9EUKA</name>
<dbReference type="AlphaFoldDB" id="A0A2Z4HFU5"/>
<evidence type="ECO:0000313" key="1">
    <source>
        <dbReference type="EMBL" id="AWW13636.1"/>
    </source>
</evidence>
<dbReference type="InterPro" id="IPR042242">
    <property type="entry name" value="RecO_C"/>
</dbReference>
<reference evidence="1" key="1">
    <citation type="journal article" date="2018" name="Adv. Bot. Res.">
        <title>Chapter Four - Comparative Plastid Genomics of Glaucophytes species.</title>
        <authorList>
            <person name="Reyes-Prieto A."/>
            <person name="Russell S."/>
            <person name="Figueroa-Martinez F."/>
            <person name="Jackson C."/>
        </authorList>
    </citation>
    <scope>NUCLEOTIDE SEQUENCE</scope>
    <source>
        <strain evidence="1">NIES-764</strain>
    </source>
</reference>